<protein>
    <submittedName>
        <fullName evidence="2">Uncharacterized protein</fullName>
    </submittedName>
</protein>
<evidence type="ECO:0000256" key="1">
    <source>
        <dbReference type="SAM" id="MobiDB-lite"/>
    </source>
</evidence>
<evidence type="ECO:0000313" key="3">
    <source>
        <dbReference type="Proteomes" id="UP000800094"/>
    </source>
</evidence>
<organism evidence="2 3">
    <name type="scientific">Trematosphaeria pertusa</name>
    <dbReference type="NCBI Taxonomy" id="390896"/>
    <lineage>
        <taxon>Eukaryota</taxon>
        <taxon>Fungi</taxon>
        <taxon>Dikarya</taxon>
        <taxon>Ascomycota</taxon>
        <taxon>Pezizomycotina</taxon>
        <taxon>Dothideomycetes</taxon>
        <taxon>Pleosporomycetidae</taxon>
        <taxon>Pleosporales</taxon>
        <taxon>Massarineae</taxon>
        <taxon>Trematosphaeriaceae</taxon>
        <taxon>Trematosphaeria</taxon>
    </lineage>
</organism>
<dbReference type="RefSeq" id="XP_033680023.1">
    <property type="nucleotide sequence ID" value="XM_033833839.1"/>
</dbReference>
<name>A0A6A6I483_9PLEO</name>
<proteinExistence type="predicted"/>
<dbReference type="OrthoDB" id="5337308at2759"/>
<reference evidence="2" key="1">
    <citation type="journal article" date="2020" name="Stud. Mycol.">
        <title>101 Dothideomycetes genomes: a test case for predicting lifestyles and emergence of pathogens.</title>
        <authorList>
            <person name="Haridas S."/>
            <person name="Albert R."/>
            <person name="Binder M."/>
            <person name="Bloem J."/>
            <person name="Labutti K."/>
            <person name="Salamov A."/>
            <person name="Andreopoulos B."/>
            <person name="Baker S."/>
            <person name="Barry K."/>
            <person name="Bills G."/>
            <person name="Bluhm B."/>
            <person name="Cannon C."/>
            <person name="Castanera R."/>
            <person name="Culley D."/>
            <person name="Daum C."/>
            <person name="Ezra D."/>
            <person name="Gonzalez J."/>
            <person name="Henrissat B."/>
            <person name="Kuo A."/>
            <person name="Liang C."/>
            <person name="Lipzen A."/>
            <person name="Lutzoni F."/>
            <person name="Magnuson J."/>
            <person name="Mondo S."/>
            <person name="Nolan M."/>
            <person name="Ohm R."/>
            <person name="Pangilinan J."/>
            <person name="Park H.-J."/>
            <person name="Ramirez L."/>
            <person name="Alfaro M."/>
            <person name="Sun H."/>
            <person name="Tritt A."/>
            <person name="Yoshinaga Y."/>
            <person name="Zwiers L.-H."/>
            <person name="Turgeon B."/>
            <person name="Goodwin S."/>
            <person name="Spatafora J."/>
            <person name="Crous P."/>
            <person name="Grigoriev I."/>
        </authorList>
    </citation>
    <scope>NUCLEOTIDE SEQUENCE</scope>
    <source>
        <strain evidence="2">CBS 122368</strain>
    </source>
</reference>
<evidence type="ECO:0000313" key="2">
    <source>
        <dbReference type="EMBL" id="KAF2245019.1"/>
    </source>
</evidence>
<dbReference type="EMBL" id="ML987202">
    <property type="protein sequence ID" value="KAF2245019.1"/>
    <property type="molecule type" value="Genomic_DNA"/>
</dbReference>
<dbReference type="Proteomes" id="UP000800094">
    <property type="component" value="Unassembled WGS sequence"/>
</dbReference>
<gene>
    <name evidence="2" type="ORF">BU26DRAFT_568994</name>
</gene>
<dbReference type="AlphaFoldDB" id="A0A6A6I483"/>
<dbReference type="GeneID" id="54587169"/>
<keyword evidence="3" id="KW-1185">Reference proteome</keyword>
<sequence length="352" mass="39287">MVALVAGEVVDLKPSFNRCDSSLDQFRFVSRRAQGTTAWDPPPPAANDLWNKCVCRGTKLLTGMQVSDYEAGQQYDPPQESAQSEFRDFPQEFASWSYDWNGLGFWARNFNQMWGVANVMAALGVSDRCLDDGGRIGCEYVTHGDPTLVDEEGPVPIEEQVYPEPVTNRELHATGAHFMLGLNPFDGVIINEVPRLQKSSDVEWGMWKMYCDEYNNGHYSNLRYYLVATITERASRAIIRRAMNNVGVELGPWPGQEFSMDTAEGKAILGTPVGFPIGYLLQEHKAELGGNMHISKVRVFHSSAASQQPCYLFYVEQPRPAPGPSRQGTAAEMKDEGEGKNIVRRHILGSKL</sequence>
<accession>A0A6A6I483</accession>
<feature type="region of interest" description="Disordered" evidence="1">
    <location>
        <begin position="321"/>
        <end position="340"/>
    </location>
</feature>